<dbReference type="Proteomes" id="UP000612055">
    <property type="component" value="Unassembled WGS sequence"/>
</dbReference>
<proteinExistence type="predicted"/>
<dbReference type="Pfam" id="PF01549">
    <property type="entry name" value="ShK"/>
    <property type="match status" value="3"/>
</dbReference>
<evidence type="ECO:0000259" key="3">
    <source>
        <dbReference type="SMART" id="SM00254"/>
    </source>
</evidence>
<feature type="signal peptide" evidence="2">
    <location>
        <begin position="1"/>
        <end position="18"/>
    </location>
</feature>
<comment type="caution">
    <text evidence="4">The sequence shown here is derived from an EMBL/GenBank/DDBJ whole genome shotgun (WGS) entry which is preliminary data.</text>
</comment>
<dbReference type="AlphaFoldDB" id="A0A835XFT0"/>
<evidence type="ECO:0000313" key="5">
    <source>
        <dbReference type="Proteomes" id="UP000612055"/>
    </source>
</evidence>
<feature type="domain" description="ShKT" evidence="3">
    <location>
        <begin position="407"/>
        <end position="444"/>
    </location>
</feature>
<feature type="region of interest" description="Disordered" evidence="1">
    <location>
        <begin position="49"/>
        <end position="72"/>
    </location>
</feature>
<evidence type="ECO:0000256" key="2">
    <source>
        <dbReference type="SAM" id="SignalP"/>
    </source>
</evidence>
<sequence length="542" mass="58193">MRMLLALVLCALATRAFASDGREEEPLPRFELDADEVLSVLGPPSAHLGAEGGADWDPGSLDGSSSGRAFDGVGARNAQLPVDDYGFPSEPAFGQRGTALGGDMEIWAYPGVDPAAIARAAHLLDRMLAFTPQHVRRRMRANRPRVVIMGRSQLATDMPGLRRFRKEAYDEEHGFNWAEVRGVVMWPPYPLAAWVGEEDVMETYDALQDFSVQRPSYPGQSVFVHEVAHVVMNWGFSACEVALVKRRFEEGMAAGAYTNGTYMTRNSREWWACLTQAYFEAAVFNSLVDGLFDLAAVQRRHPDAAELLEMAYGGNPWRFPHDCLTCNAVWPWWNAANTTRRNVTVPYRGNNSCPVIVPASCSDGYAGCPYEAVYDNGCTNTTSWPPAFCAESCRTSSTCRYSPPPPLCVDRDPTCSQRAAAGECWSAASAGVMRSRCYKSCFCGGGANCTDTRDTCLSWSQSGYCTHPEWAALMGYTCPPRPPVPAAAALAASAAAAPPSALRVDHDSVALPAAAPSPASAVALAASAAVAAATALAALAAS</sequence>
<organism evidence="4 5">
    <name type="scientific">Edaphochlamys debaryana</name>
    <dbReference type="NCBI Taxonomy" id="47281"/>
    <lineage>
        <taxon>Eukaryota</taxon>
        <taxon>Viridiplantae</taxon>
        <taxon>Chlorophyta</taxon>
        <taxon>core chlorophytes</taxon>
        <taxon>Chlorophyceae</taxon>
        <taxon>CS clade</taxon>
        <taxon>Chlamydomonadales</taxon>
        <taxon>Chlamydomonadales incertae sedis</taxon>
        <taxon>Edaphochlamys</taxon>
    </lineage>
</organism>
<feature type="domain" description="ShKT" evidence="3">
    <location>
        <begin position="448"/>
        <end position="479"/>
    </location>
</feature>
<accession>A0A835XFT0</accession>
<protein>
    <recommendedName>
        <fullName evidence="3">ShKT domain-containing protein</fullName>
    </recommendedName>
</protein>
<dbReference type="OrthoDB" id="291007at2759"/>
<dbReference type="EMBL" id="JAEHOE010000217">
    <property type="protein sequence ID" value="KAG2482520.1"/>
    <property type="molecule type" value="Genomic_DNA"/>
</dbReference>
<gene>
    <name evidence="4" type="ORF">HYH03_018565</name>
</gene>
<keyword evidence="2" id="KW-0732">Signal</keyword>
<evidence type="ECO:0000256" key="1">
    <source>
        <dbReference type="SAM" id="MobiDB-lite"/>
    </source>
</evidence>
<reference evidence="4" key="1">
    <citation type="journal article" date="2020" name="bioRxiv">
        <title>Comparative genomics of Chlamydomonas.</title>
        <authorList>
            <person name="Craig R.J."/>
            <person name="Hasan A.R."/>
            <person name="Ness R.W."/>
            <person name="Keightley P.D."/>
        </authorList>
    </citation>
    <scope>NUCLEOTIDE SEQUENCE</scope>
    <source>
        <strain evidence="4">CCAP 11/70</strain>
    </source>
</reference>
<name>A0A835XFT0_9CHLO</name>
<feature type="chain" id="PRO_5032336109" description="ShKT domain-containing protein" evidence="2">
    <location>
        <begin position="19"/>
        <end position="542"/>
    </location>
</feature>
<keyword evidence="5" id="KW-1185">Reference proteome</keyword>
<dbReference type="SMART" id="SM00254">
    <property type="entry name" value="ShKT"/>
    <property type="match status" value="2"/>
</dbReference>
<evidence type="ECO:0000313" key="4">
    <source>
        <dbReference type="EMBL" id="KAG2482520.1"/>
    </source>
</evidence>
<dbReference type="InterPro" id="IPR003582">
    <property type="entry name" value="ShKT_dom"/>
</dbReference>